<dbReference type="Pfam" id="PF20628">
    <property type="entry name" value="Dyp_perox_C"/>
    <property type="match status" value="1"/>
</dbReference>
<sequence length="303" mass="33032">MSTIQAGIAARVPAHGRYLSLALRPDADAAVRTTLQALAAEVDGLHTVVGLGATLVARLDAAVPGLRSFSAPPASRVDLPATPAELWLWLRSEDDPGALLQRSRALARLLAPAFDVTHELAAFRHQDGRDLTGYEDGTENPTGRDMVDTIGVQGQGPGLDGGSFVAVQQWEHALERFDRFDRPTQDRMIGRRRDDNVELDDAPPSAHVQRTAQESFSPEAFVVRRSMPWIEGARCGLHFTAFATGFDAFEAQLARMAGVEDGVVDDLFRFSQPVSGAYYWCPPVQAGRLDLRRLFQNQGHPPA</sequence>
<dbReference type="GO" id="GO:0020037">
    <property type="term" value="F:heme binding"/>
    <property type="evidence" value="ECO:0007669"/>
    <property type="project" value="InterPro"/>
</dbReference>
<dbReference type="SUPFAM" id="SSF54909">
    <property type="entry name" value="Dimeric alpha+beta barrel"/>
    <property type="match status" value="1"/>
</dbReference>
<comment type="caution">
    <text evidence="8">The sequence shown here is derived from an EMBL/GenBank/DDBJ whole genome shotgun (WGS) entry which is preliminary data.</text>
</comment>
<feature type="domain" description="Dyp-type peroxidase C-terminal" evidence="7">
    <location>
        <begin position="128"/>
        <end position="285"/>
    </location>
</feature>
<evidence type="ECO:0000313" key="8">
    <source>
        <dbReference type="EMBL" id="NYG31372.1"/>
    </source>
</evidence>
<evidence type="ECO:0000313" key="9">
    <source>
        <dbReference type="Proteomes" id="UP000518288"/>
    </source>
</evidence>
<dbReference type="PANTHER" id="PTHR30521">
    <property type="entry name" value="DEFERROCHELATASE/PEROXIDASE"/>
    <property type="match status" value="1"/>
</dbReference>
<evidence type="ECO:0000256" key="4">
    <source>
        <dbReference type="ARBA" id="ARBA00023002"/>
    </source>
</evidence>
<keyword evidence="3" id="KW-0479">Metal-binding</keyword>
<accession>A0A7Y9QU00</accession>
<dbReference type="AlphaFoldDB" id="A0A7Y9QU00"/>
<evidence type="ECO:0000256" key="1">
    <source>
        <dbReference type="ARBA" id="ARBA00001970"/>
    </source>
</evidence>
<evidence type="ECO:0000256" key="2">
    <source>
        <dbReference type="ARBA" id="ARBA00022559"/>
    </source>
</evidence>
<dbReference type="InterPro" id="IPR011008">
    <property type="entry name" value="Dimeric_a/b-barrel"/>
</dbReference>
<dbReference type="NCBIfam" id="TIGR01413">
    <property type="entry name" value="Dyp_perox_fam"/>
    <property type="match status" value="1"/>
</dbReference>
<dbReference type="EMBL" id="JACCFH010000001">
    <property type="protein sequence ID" value="NYG31372.1"/>
    <property type="molecule type" value="Genomic_DNA"/>
</dbReference>
<dbReference type="GO" id="GO:0004601">
    <property type="term" value="F:peroxidase activity"/>
    <property type="evidence" value="ECO:0007669"/>
    <property type="project" value="UniProtKB-KW"/>
</dbReference>
<dbReference type="GO" id="GO:0046872">
    <property type="term" value="F:metal ion binding"/>
    <property type="evidence" value="ECO:0007669"/>
    <property type="project" value="UniProtKB-KW"/>
</dbReference>
<dbReference type="InterPro" id="IPR048328">
    <property type="entry name" value="Dyp_perox_C"/>
</dbReference>
<evidence type="ECO:0000256" key="6">
    <source>
        <dbReference type="SAM" id="MobiDB-lite"/>
    </source>
</evidence>
<dbReference type="GO" id="GO:0005829">
    <property type="term" value="C:cytosol"/>
    <property type="evidence" value="ECO:0007669"/>
    <property type="project" value="TreeGrafter"/>
</dbReference>
<comment type="cofactor">
    <cofactor evidence="1">
        <name>heme b</name>
        <dbReference type="ChEBI" id="CHEBI:60344"/>
    </cofactor>
</comment>
<gene>
    <name evidence="8" type="ORF">BDD16_000358</name>
</gene>
<evidence type="ECO:0000259" key="7">
    <source>
        <dbReference type="Pfam" id="PF20628"/>
    </source>
</evidence>
<feature type="region of interest" description="Disordered" evidence="6">
    <location>
        <begin position="193"/>
        <end position="213"/>
    </location>
</feature>
<dbReference type="PROSITE" id="PS51404">
    <property type="entry name" value="DYP_PEROXIDASE"/>
    <property type="match status" value="1"/>
</dbReference>
<dbReference type="InterPro" id="IPR006314">
    <property type="entry name" value="Dyp_peroxidase"/>
</dbReference>
<dbReference type="PANTHER" id="PTHR30521:SF0">
    <property type="entry name" value="DYP-TYPE PEROXIDASE FAMILY PROTEIN"/>
    <property type="match status" value="1"/>
</dbReference>
<name>A0A7Y9QU00_9BURK</name>
<keyword evidence="5" id="KW-0408">Iron</keyword>
<organism evidence="8 9">
    <name type="scientific">Sphaerotilus montanus</name>
    <dbReference type="NCBI Taxonomy" id="522889"/>
    <lineage>
        <taxon>Bacteria</taxon>
        <taxon>Pseudomonadati</taxon>
        <taxon>Pseudomonadota</taxon>
        <taxon>Betaproteobacteria</taxon>
        <taxon>Burkholderiales</taxon>
        <taxon>Sphaerotilaceae</taxon>
        <taxon>Sphaerotilus</taxon>
    </lineage>
</organism>
<evidence type="ECO:0000256" key="5">
    <source>
        <dbReference type="ARBA" id="ARBA00023004"/>
    </source>
</evidence>
<reference evidence="8 9" key="1">
    <citation type="submission" date="2020-07" db="EMBL/GenBank/DDBJ databases">
        <title>Genomic Encyclopedia of Archaeal and Bacterial Type Strains, Phase II (KMG-II): from individual species to whole genera.</title>
        <authorList>
            <person name="Goeker M."/>
        </authorList>
    </citation>
    <scope>NUCLEOTIDE SEQUENCE [LARGE SCALE GENOMIC DNA]</scope>
    <source>
        <strain evidence="8 9">DSM 21226</strain>
    </source>
</reference>
<keyword evidence="4" id="KW-0560">Oxidoreductase</keyword>
<protein>
    <submittedName>
        <fullName evidence="8">Putative iron-dependent peroxidase</fullName>
    </submittedName>
</protein>
<proteinExistence type="predicted"/>
<keyword evidence="9" id="KW-1185">Reference proteome</keyword>
<dbReference type="Proteomes" id="UP000518288">
    <property type="component" value="Unassembled WGS sequence"/>
</dbReference>
<keyword evidence="2 8" id="KW-0575">Peroxidase</keyword>
<evidence type="ECO:0000256" key="3">
    <source>
        <dbReference type="ARBA" id="ARBA00022723"/>
    </source>
</evidence>
<dbReference type="RefSeq" id="WP_179632370.1">
    <property type="nucleotide sequence ID" value="NZ_JACCFH010000001.1"/>
</dbReference>